<feature type="transmembrane region" description="Helical" evidence="8">
    <location>
        <begin position="392"/>
        <end position="408"/>
    </location>
</feature>
<evidence type="ECO:0000313" key="10">
    <source>
        <dbReference type="Proteomes" id="UP000824120"/>
    </source>
</evidence>
<evidence type="ECO:0000256" key="1">
    <source>
        <dbReference type="ARBA" id="ARBA00004370"/>
    </source>
</evidence>
<evidence type="ECO:0008006" key="11">
    <source>
        <dbReference type="Google" id="ProtNLM"/>
    </source>
</evidence>
<evidence type="ECO:0000256" key="8">
    <source>
        <dbReference type="SAM" id="Phobius"/>
    </source>
</evidence>
<name>A0A9J5ZJ66_SOLCO</name>
<keyword evidence="10" id="KW-1185">Reference proteome</keyword>
<dbReference type="GO" id="GO:0015144">
    <property type="term" value="F:carbohydrate transmembrane transporter activity"/>
    <property type="evidence" value="ECO:0007669"/>
    <property type="project" value="InterPro"/>
</dbReference>
<feature type="transmembrane region" description="Helical" evidence="8">
    <location>
        <begin position="126"/>
        <end position="146"/>
    </location>
</feature>
<reference evidence="9 10" key="1">
    <citation type="submission" date="2020-09" db="EMBL/GenBank/DDBJ databases">
        <title>De no assembly of potato wild relative species, Solanum commersonii.</title>
        <authorList>
            <person name="Cho K."/>
        </authorList>
    </citation>
    <scope>NUCLEOTIDE SEQUENCE [LARGE SCALE GENOMIC DNA]</scope>
    <source>
        <strain evidence="9">LZ3.2</strain>
        <tissue evidence="9">Leaf</tissue>
    </source>
</reference>
<dbReference type="Proteomes" id="UP000824120">
    <property type="component" value="Chromosome 4"/>
</dbReference>
<dbReference type="SUPFAM" id="SSF103473">
    <property type="entry name" value="MFS general substrate transporter"/>
    <property type="match status" value="1"/>
</dbReference>
<feature type="transmembrane region" description="Helical" evidence="8">
    <location>
        <begin position="185"/>
        <end position="207"/>
    </location>
</feature>
<feature type="transmembrane region" description="Helical" evidence="8">
    <location>
        <begin position="359"/>
        <end position="380"/>
    </location>
</feature>
<gene>
    <name evidence="9" type="ORF">H5410_023552</name>
</gene>
<keyword evidence="5 8" id="KW-1133">Transmembrane helix</keyword>
<evidence type="ECO:0000256" key="7">
    <source>
        <dbReference type="ARBA" id="ARBA00044504"/>
    </source>
</evidence>
<comment type="similarity">
    <text evidence="7">Belongs to the major facilitator superfamily. Phosphate:H(+) symporter (TC 2.A.1.9) family.</text>
</comment>
<dbReference type="Pfam" id="PF00083">
    <property type="entry name" value="Sugar_tr"/>
    <property type="match status" value="1"/>
</dbReference>
<evidence type="ECO:0000313" key="9">
    <source>
        <dbReference type="EMBL" id="KAG5612271.1"/>
    </source>
</evidence>
<dbReference type="GO" id="GO:0016020">
    <property type="term" value="C:membrane"/>
    <property type="evidence" value="ECO:0007669"/>
    <property type="project" value="UniProtKB-SubCell"/>
</dbReference>
<feature type="transmembrane region" description="Helical" evidence="8">
    <location>
        <begin position="152"/>
        <end position="173"/>
    </location>
</feature>
<dbReference type="PANTHER" id="PTHR23500">
    <property type="entry name" value="SOLUTE CARRIER FAMILY 2, FACILITATED GLUCOSE TRANSPORTER"/>
    <property type="match status" value="1"/>
</dbReference>
<dbReference type="Gene3D" id="1.20.1250.20">
    <property type="entry name" value="MFS general substrate transporter like domains"/>
    <property type="match status" value="1"/>
</dbReference>
<feature type="transmembrane region" description="Helical" evidence="8">
    <location>
        <begin position="219"/>
        <end position="237"/>
    </location>
</feature>
<feature type="transmembrane region" description="Helical" evidence="8">
    <location>
        <begin position="325"/>
        <end position="347"/>
    </location>
</feature>
<evidence type="ECO:0000256" key="5">
    <source>
        <dbReference type="ARBA" id="ARBA00022989"/>
    </source>
</evidence>
<dbReference type="InterPro" id="IPR005828">
    <property type="entry name" value="MFS_sugar_transport-like"/>
</dbReference>
<comment type="subcellular location">
    <subcellularLocation>
        <location evidence="1">Membrane</location>
    </subcellularLocation>
</comment>
<dbReference type="InterPro" id="IPR045262">
    <property type="entry name" value="STP/PLT_plant"/>
</dbReference>
<keyword evidence="6 8" id="KW-0472">Membrane</keyword>
<dbReference type="AlphaFoldDB" id="A0A9J5ZJ66"/>
<keyword evidence="4 8" id="KW-0812">Transmembrane</keyword>
<accession>A0A9J5ZJ66</accession>
<keyword evidence="3" id="KW-0813">Transport</keyword>
<comment type="caution">
    <text evidence="9">The sequence shown here is derived from an EMBL/GenBank/DDBJ whole genome shotgun (WGS) entry which is preliminary data.</text>
</comment>
<feature type="transmembrane region" description="Helical" evidence="8">
    <location>
        <begin position="95"/>
        <end position="114"/>
    </location>
</feature>
<dbReference type="PANTHER" id="PTHR23500:SF492">
    <property type="entry name" value="SUGAR TRANSPORT PROTEIN 14-LIKE"/>
    <property type="match status" value="1"/>
</dbReference>
<evidence type="ECO:0000256" key="4">
    <source>
        <dbReference type="ARBA" id="ARBA00022692"/>
    </source>
</evidence>
<dbReference type="OrthoDB" id="5296287at2759"/>
<proteinExistence type="inferred from homology"/>
<evidence type="ECO:0000256" key="6">
    <source>
        <dbReference type="ARBA" id="ARBA00023136"/>
    </source>
</evidence>
<sequence>MGLSSKDIIQDIFVPQPSDVPRSANDEEILPEASEIVPLASDTENSGALALQSQSDIKSQPRFIMVVAIGLLATWPYWGRKIPLEVLEDFTKDNFLLLLFANVVPLSALLSVWPSYRLAHSWGRRPVLICGSALVVLGSLLTAWFPNIIIEFTGLAVTGCGVGFLYQVIPIICHETSIGNAKDCASFDFFYMLICGNTVAKGINLAASGNYIDGWRWSLFAYGIFSFPVFLLSVLLLETPQFLIKQGRVEEAKVVLKRIRRSGAEAELQQLAHVIENEDREPWQKLLHSPVLVINVAAQIFQRLLGLDSIMFFGPLFLQSIGYKYHAAFLASFLGGAIRAGVAGLAVLSYRFFGRRRTLLFACAGILVSEISLFFVFHGANPVVHLKQQSDYIAIAASILLIGCYSLLSSPWDWTEASYPDDIRALGACCEATFLPEIGKKEGELPEAEIWKLHWFWKKVLPKEDSGTGV</sequence>
<organism evidence="9 10">
    <name type="scientific">Solanum commersonii</name>
    <name type="common">Commerson's wild potato</name>
    <name type="synonym">Commerson's nightshade</name>
    <dbReference type="NCBI Taxonomy" id="4109"/>
    <lineage>
        <taxon>Eukaryota</taxon>
        <taxon>Viridiplantae</taxon>
        <taxon>Streptophyta</taxon>
        <taxon>Embryophyta</taxon>
        <taxon>Tracheophyta</taxon>
        <taxon>Spermatophyta</taxon>
        <taxon>Magnoliopsida</taxon>
        <taxon>eudicotyledons</taxon>
        <taxon>Gunneridae</taxon>
        <taxon>Pentapetalae</taxon>
        <taxon>asterids</taxon>
        <taxon>lamiids</taxon>
        <taxon>Solanales</taxon>
        <taxon>Solanaceae</taxon>
        <taxon>Solanoideae</taxon>
        <taxon>Solaneae</taxon>
        <taxon>Solanum</taxon>
    </lineage>
</organism>
<dbReference type="EMBL" id="JACXVP010000004">
    <property type="protein sequence ID" value="KAG5612271.1"/>
    <property type="molecule type" value="Genomic_DNA"/>
</dbReference>
<protein>
    <recommendedName>
        <fullName evidence="11">Major facilitator superfamily (MFS) profile domain-containing protein</fullName>
    </recommendedName>
</protein>
<evidence type="ECO:0000256" key="3">
    <source>
        <dbReference type="ARBA" id="ARBA00022448"/>
    </source>
</evidence>
<evidence type="ECO:0000256" key="2">
    <source>
        <dbReference type="ARBA" id="ARBA00010992"/>
    </source>
</evidence>
<feature type="transmembrane region" description="Helical" evidence="8">
    <location>
        <begin position="63"/>
        <end position="79"/>
    </location>
</feature>
<comment type="similarity">
    <text evidence="2">Belongs to the major facilitator superfamily. Sugar transporter (TC 2.A.1.1) family.</text>
</comment>
<dbReference type="InterPro" id="IPR036259">
    <property type="entry name" value="MFS_trans_sf"/>
</dbReference>